<proteinExistence type="predicted"/>
<accession>A0A7K1LQ94</accession>
<organism evidence="1 2">
    <name type="scientific">Christiangramia aestuarii</name>
    <dbReference type="NCBI Taxonomy" id="1028746"/>
    <lineage>
        <taxon>Bacteria</taxon>
        <taxon>Pseudomonadati</taxon>
        <taxon>Bacteroidota</taxon>
        <taxon>Flavobacteriia</taxon>
        <taxon>Flavobacteriales</taxon>
        <taxon>Flavobacteriaceae</taxon>
        <taxon>Christiangramia</taxon>
    </lineage>
</organism>
<dbReference type="Proteomes" id="UP000460416">
    <property type="component" value="Unassembled WGS sequence"/>
</dbReference>
<dbReference type="OrthoDB" id="1439418at2"/>
<dbReference type="EMBL" id="VJVW01000003">
    <property type="protein sequence ID" value="MUP42956.1"/>
    <property type="molecule type" value="Genomic_DNA"/>
</dbReference>
<dbReference type="RefSeq" id="WP_156276595.1">
    <property type="nucleotide sequence ID" value="NZ_VJVW01000003.1"/>
</dbReference>
<keyword evidence="2" id="KW-1185">Reference proteome</keyword>
<gene>
    <name evidence="1" type="ORF">FLP08_10245</name>
</gene>
<protein>
    <submittedName>
        <fullName evidence="1">Uncharacterized protein</fullName>
    </submittedName>
</protein>
<name>A0A7K1LQ94_9FLAO</name>
<evidence type="ECO:0000313" key="2">
    <source>
        <dbReference type="Proteomes" id="UP000460416"/>
    </source>
</evidence>
<sequence length="111" mass="12639">MPSGRVNLYVKALSAEGDILEFMVENFQGIGKYQLGSSYYTNSWMKFESPLRSESWLVGLQKTLNLNANYIEISSVRDNYIEGKIFCSEMMNDLDGLMGAMEGEFRLVDLE</sequence>
<reference evidence="1 2" key="1">
    <citation type="submission" date="2019-07" db="EMBL/GenBank/DDBJ databases">
        <title>Gramella aestuarii sp. nov., isolated from a tidal flat, and emended description of Gramella echinicola.</title>
        <authorList>
            <person name="Liu L."/>
        </authorList>
    </citation>
    <scope>NUCLEOTIDE SEQUENCE [LARGE SCALE GENOMIC DNA]</scope>
    <source>
        <strain evidence="1 2">BS12</strain>
    </source>
</reference>
<evidence type="ECO:0000313" key="1">
    <source>
        <dbReference type="EMBL" id="MUP42956.1"/>
    </source>
</evidence>
<comment type="caution">
    <text evidence="1">The sequence shown here is derived from an EMBL/GenBank/DDBJ whole genome shotgun (WGS) entry which is preliminary data.</text>
</comment>
<dbReference type="AlphaFoldDB" id="A0A7K1LQ94"/>